<dbReference type="EMBL" id="JACEFO010001712">
    <property type="protein sequence ID" value="KAF8718170.1"/>
    <property type="molecule type" value="Genomic_DNA"/>
</dbReference>
<proteinExistence type="predicted"/>
<dbReference type="OrthoDB" id="683762at2759"/>
<dbReference type="PANTHER" id="PTHR35545">
    <property type="entry name" value="F-BOX DOMAIN-CONTAINING PROTEIN"/>
    <property type="match status" value="1"/>
</dbReference>
<dbReference type="AlphaFoldDB" id="A0A835BWW8"/>
<dbReference type="Proteomes" id="UP000636709">
    <property type="component" value="Unassembled WGS sequence"/>
</dbReference>
<reference evidence="1" key="1">
    <citation type="submission" date="2020-07" db="EMBL/GenBank/DDBJ databases">
        <title>Genome sequence and genetic diversity analysis of an under-domesticated orphan crop, white fonio (Digitaria exilis).</title>
        <authorList>
            <person name="Bennetzen J.L."/>
            <person name="Chen S."/>
            <person name="Ma X."/>
            <person name="Wang X."/>
            <person name="Yssel A.E.J."/>
            <person name="Chaluvadi S.R."/>
            <person name="Johnson M."/>
            <person name="Gangashetty P."/>
            <person name="Hamidou F."/>
            <person name="Sanogo M.D."/>
            <person name="Zwaenepoel A."/>
            <person name="Wallace J."/>
            <person name="Van De Peer Y."/>
            <person name="Van Deynze A."/>
        </authorList>
    </citation>
    <scope>NUCLEOTIDE SEQUENCE</scope>
    <source>
        <tissue evidence="1">Leaves</tissue>
    </source>
</reference>
<sequence>MPRTVRGRVYRRVIRACPMLEVLHLKSCLTRARICFDTQTSRVKELVIDQCMFISVWLVRVLPSASDLRAPLGNLRRLLVADMPRSWDISWTCRLLEAAPFLETLHVHVTNHDSEWGTAFGPAIPEPPSGFRHGALREVVILGFEGTETQLHFVSFLTAACTVLENDVLLKYGCVQELGFWDWDIHGGLLNLAKRVSV</sequence>
<name>A0A835BWW8_9POAL</name>
<dbReference type="PANTHER" id="PTHR35545:SF26">
    <property type="entry name" value="F-BOX DOMAIN-CONTAINING PROTEIN"/>
    <property type="match status" value="1"/>
</dbReference>
<organism evidence="1 2">
    <name type="scientific">Digitaria exilis</name>
    <dbReference type="NCBI Taxonomy" id="1010633"/>
    <lineage>
        <taxon>Eukaryota</taxon>
        <taxon>Viridiplantae</taxon>
        <taxon>Streptophyta</taxon>
        <taxon>Embryophyta</taxon>
        <taxon>Tracheophyta</taxon>
        <taxon>Spermatophyta</taxon>
        <taxon>Magnoliopsida</taxon>
        <taxon>Liliopsida</taxon>
        <taxon>Poales</taxon>
        <taxon>Poaceae</taxon>
        <taxon>PACMAD clade</taxon>
        <taxon>Panicoideae</taxon>
        <taxon>Panicodae</taxon>
        <taxon>Paniceae</taxon>
        <taxon>Anthephorinae</taxon>
        <taxon>Digitaria</taxon>
    </lineage>
</organism>
<keyword evidence="2" id="KW-1185">Reference proteome</keyword>
<comment type="caution">
    <text evidence="1">The sequence shown here is derived from an EMBL/GenBank/DDBJ whole genome shotgun (WGS) entry which is preliminary data.</text>
</comment>
<accession>A0A835BWW8</accession>
<evidence type="ECO:0000313" key="2">
    <source>
        <dbReference type="Proteomes" id="UP000636709"/>
    </source>
</evidence>
<protein>
    <submittedName>
        <fullName evidence="1">Uncharacterized protein</fullName>
    </submittedName>
</protein>
<dbReference type="SUPFAM" id="SSF52047">
    <property type="entry name" value="RNI-like"/>
    <property type="match status" value="1"/>
</dbReference>
<gene>
    <name evidence="1" type="ORF">HU200_025661</name>
</gene>
<evidence type="ECO:0000313" key="1">
    <source>
        <dbReference type="EMBL" id="KAF8718170.1"/>
    </source>
</evidence>